<sequence length="297" mass="34705">MTHEYHESPVTNDGVVVVVVFGTIHKQLKYLLPFILSNYVKTRNYVSRLSSVCVLCGMCYELCMNVSTVHSIYRSGKFESKDSLGYHFEWLVIGEKGEVKSKRFPTVFKKTEKNKKKVTDNWKLLCKTVFQPNPFFYMVVTQKLITETHEIFTTIKNSTLSFPQVFLQVAIEKTRSIIIGKVLRTVTITIYFQTILSICYNSKIKLVKFSSIYDLYFLNNNKYLKSFEDKSLSLRDFLLEEKLVENLVLNFLSLDINTNNFMIFQLQNYLQISAFSTDFFLNYNHIKKSIRLKTGFA</sequence>
<evidence type="ECO:0000313" key="2">
    <source>
        <dbReference type="Proteomes" id="UP000475862"/>
    </source>
</evidence>
<dbReference type="Proteomes" id="UP000475862">
    <property type="component" value="Unassembled WGS sequence"/>
</dbReference>
<evidence type="ECO:0000313" key="1">
    <source>
        <dbReference type="EMBL" id="KAE9544238.1"/>
    </source>
</evidence>
<protein>
    <submittedName>
        <fullName evidence="1">Uncharacterized protein</fullName>
    </submittedName>
</protein>
<keyword evidence="2" id="KW-1185">Reference proteome</keyword>
<dbReference type="EMBL" id="VYZN01000002">
    <property type="protein sequence ID" value="KAE9544238.1"/>
    <property type="molecule type" value="Genomic_DNA"/>
</dbReference>
<dbReference type="AlphaFoldDB" id="A0A6G0U546"/>
<name>A0A6G0U546_APHGL</name>
<proteinExistence type="predicted"/>
<comment type="caution">
    <text evidence="1">The sequence shown here is derived from an EMBL/GenBank/DDBJ whole genome shotgun (WGS) entry which is preliminary data.</text>
</comment>
<organism evidence="1 2">
    <name type="scientific">Aphis glycines</name>
    <name type="common">Soybean aphid</name>
    <dbReference type="NCBI Taxonomy" id="307491"/>
    <lineage>
        <taxon>Eukaryota</taxon>
        <taxon>Metazoa</taxon>
        <taxon>Ecdysozoa</taxon>
        <taxon>Arthropoda</taxon>
        <taxon>Hexapoda</taxon>
        <taxon>Insecta</taxon>
        <taxon>Pterygota</taxon>
        <taxon>Neoptera</taxon>
        <taxon>Paraneoptera</taxon>
        <taxon>Hemiptera</taxon>
        <taxon>Sternorrhyncha</taxon>
        <taxon>Aphidomorpha</taxon>
        <taxon>Aphidoidea</taxon>
        <taxon>Aphididae</taxon>
        <taxon>Aphidini</taxon>
        <taxon>Aphis</taxon>
        <taxon>Aphis</taxon>
    </lineage>
</organism>
<accession>A0A6G0U546</accession>
<gene>
    <name evidence="1" type="ORF">AGLY_001417</name>
</gene>
<reference evidence="1 2" key="1">
    <citation type="submission" date="2019-08" db="EMBL/GenBank/DDBJ databases">
        <title>The genome of the soybean aphid Biotype 1, its phylome, world population structure and adaptation to the North American continent.</title>
        <authorList>
            <person name="Giordano R."/>
            <person name="Donthu R.K."/>
            <person name="Hernandez A.G."/>
            <person name="Wright C.L."/>
            <person name="Zimin A.V."/>
        </authorList>
    </citation>
    <scope>NUCLEOTIDE SEQUENCE [LARGE SCALE GENOMIC DNA]</scope>
    <source>
        <tissue evidence="1">Whole aphids</tissue>
    </source>
</reference>